<organism evidence="2 3">
    <name type="scientific">Laetiporus sulphureus 93-53</name>
    <dbReference type="NCBI Taxonomy" id="1314785"/>
    <lineage>
        <taxon>Eukaryota</taxon>
        <taxon>Fungi</taxon>
        <taxon>Dikarya</taxon>
        <taxon>Basidiomycota</taxon>
        <taxon>Agaricomycotina</taxon>
        <taxon>Agaricomycetes</taxon>
        <taxon>Polyporales</taxon>
        <taxon>Laetiporus</taxon>
    </lineage>
</organism>
<name>A0A165E092_9APHY</name>
<dbReference type="InterPro" id="IPR001810">
    <property type="entry name" value="F-box_dom"/>
</dbReference>
<evidence type="ECO:0000313" key="3">
    <source>
        <dbReference type="Proteomes" id="UP000076871"/>
    </source>
</evidence>
<proteinExistence type="predicted"/>
<accession>A0A165E092</accession>
<sequence>MPVQTDGIFSLPTELIIHILACLDYKSILRCRTVCHLFDDLVKTAALLQYKVDLAVAGMEDGPPSIESPAERLQLLKKHQEAWRSLNFKDDKIIPMLKGEVWELYGGVLAQARSSNTLSFRQLPSIMRGIEEKEWVVEAMGFEIRDFTMDPSQDLLVVIQKPSRDSESIHVHLRVLATGAFHPAAPHPATLSHSPQGDQYSYEIQVSLDFLGILFVCEDRVHHELVIWNWKTGAHQLWVTGRDIRSFAFLSERHVVLGLASLPMHEDEHEDEVETLNEPELRVIDILHVPAGQVELKDAPFICSFHYPRLLPLVIPLAFSIRSDPAPGWKPRNDLQVPFFTARDNRLLVMTFWVADLEQVHTIVLYALSSNLMSYVNSLEDASRLHLLWDQWGPDSSRIMKAPGRHSTVWVCYVFGTKFISSDRHNVLTVYDFNLLPAKRQVAKGYSESEAIIYPANESSRISGGDIFRYDVTSRLPYSTQTLKPPLAKGPGDFEAVMLSEDSLIMLTRTSSYGQDFRHRNYRILTF</sequence>
<gene>
    <name evidence="2" type="ORF">LAESUDRAFT_680684</name>
</gene>
<evidence type="ECO:0000259" key="1">
    <source>
        <dbReference type="PROSITE" id="PS50181"/>
    </source>
</evidence>
<reference evidence="2 3" key="1">
    <citation type="journal article" date="2016" name="Mol. Biol. Evol.">
        <title>Comparative Genomics of Early-Diverging Mushroom-Forming Fungi Provides Insights into the Origins of Lignocellulose Decay Capabilities.</title>
        <authorList>
            <person name="Nagy L.G."/>
            <person name="Riley R."/>
            <person name="Tritt A."/>
            <person name="Adam C."/>
            <person name="Daum C."/>
            <person name="Floudas D."/>
            <person name="Sun H."/>
            <person name="Yadav J.S."/>
            <person name="Pangilinan J."/>
            <person name="Larsson K.H."/>
            <person name="Matsuura K."/>
            <person name="Barry K."/>
            <person name="Labutti K."/>
            <person name="Kuo R."/>
            <person name="Ohm R.A."/>
            <person name="Bhattacharya S.S."/>
            <person name="Shirouzu T."/>
            <person name="Yoshinaga Y."/>
            <person name="Martin F.M."/>
            <person name="Grigoriev I.V."/>
            <person name="Hibbett D.S."/>
        </authorList>
    </citation>
    <scope>NUCLEOTIDE SEQUENCE [LARGE SCALE GENOMIC DNA]</scope>
    <source>
        <strain evidence="2 3">93-53</strain>
    </source>
</reference>
<dbReference type="OrthoDB" id="3256413at2759"/>
<dbReference type="Pfam" id="PF12937">
    <property type="entry name" value="F-box-like"/>
    <property type="match status" value="1"/>
</dbReference>
<dbReference type="EMBL" id="KV427627">
    <property type="protein sequence ID" value="KZT05998.1"/>
    <property type="molecule type" value="Genomic_DNA"/>
</dbReference>
<feature type="domain" description="F-box" evidence="1">
    <location>
        <begin position="5"/>
        <end position="51"/>
    </location>
</feature>
<dbReference type="PROSITE" id="PS50181">
    <property type="entry name" value="FBOX"/>
    <property type="match status" value="1"/>
</dbReference>
<dbReference type="InterPro" id="IPR036047">
    <property type="entry name" value="F-box-like_dom_sf"/>
</dbReference>
<dbReference type="InParanoid" id="A0A165E092"/>
<dbReference type="RefSeq" id="XP_040763738.1">
    <property type="nucleotide sequence ID" value="XM_040905737.1"/>
</dbReference>
<dbReference type="Proteomes" id="UP000076871">
    <property type="component" value="Unassembled WGS sequence"/>
</dbReference>
<dbReference type="GeneID" id="63822767"/>
<protein>
    <recommendedName>
        <fullName evidence="1">F-box domain-containing protein</fullName>
    </recommendedName>
</protein>
<dbReference type="SUPFAM" id="SSF81383">
    <property type="entry name" value="F-box domain"/>
    <property type="match status" value="1"/>
</dbReference>
<dbReference type="STRING" id="1314785.A0A165E092"/>
<evidence type="ECO:0000313" key="2">
    <source>
        <dbReference type="EMBL" id="KZT05998.1"/>
    </source>
</evidence>
<dbReference type="AlphaFoldDB" id="A0A165E092"/>
<dbReference type="SMART" id="SM00256">
    <property type="entry name" value="FBOX"/>
    <property type="match status" value="1"/>
</dbReference>
<keyword evidence="3" id="KW-1185">Reference proteome</keyword>
<dbReference type="Gene3D" id="1.20.1280.50">
    <property type="match status" value="1"/>
</dbReference>